<dbReference type="Pfam" id="PF00067">
    <property type="entry name" value="p450"/>
    <property type="match status" value="1"/>
</dbReference>
<evidence type="ECO:0000313" key="5">
    <source>
        <dbReference type="Proteomes" id="UP000001307"/>
    </source>
</evidence>
<evidence type="ECO:0000313" key="4">
    <source>
        <dbReference type="EMBL" id="CBY09482.1"/>
    </source>
</evidence>
<dbReference type="InterPro" id="IPR036396">
    <property type="entry name" value="Cyt_P450_sf"/>
</dbReference>
<accession>E4XE79</accession>
<name>E4XE79_OIKDI</name>
<dbReference type="InParanoid" id="E4XE79"/>
<dbReference type="Gene3D" id="1.10.630.10">
    <property type="entry name" value="Cytochrome P450"/>
    <property type="match status" value="1"/>
</dbReference>
<gene>
    <name evidence="4" type="ORF">GSOID_T00008483001</name>
</gene>
<organism evidence="4">
    <name type="scientific">Oikopleura dioica</name>
    <name type="common">Tunicate</name>
    <dbReference type="NCBI Taxonomy" id="34765"/>
    <lineage>
        <taxon>Eukaryota</taxon>
        <taxon>Metazoa</taxon>
        <taxon>Chordata</taxon>
        <taxon>Tunicata</taxon>
        <taxon>Appendicularia</taxon>
        <taxon>Copelata</taxon>
        <taxon>Oikopleuridae</taxon>
        <taxon>Oikopleura</taxon>
    </lineage>
</organism>
<keyword evidence="3" id="KW-0408">Iron</keyword>
<dbReference type="PANTHER" id="PTHR24300">
    <property type="entry name" value="CYTOCHROME P450 508A4-RELATED"/>
    <property type="match status" value="1"/>
</dbReference>
<evidence type="ECO:0000256" key="1">
    <source>
        <dbReference type="ARBA" id="ARBA00010617"/>
    </source>
</evidence>
<comment type="similarity">
    <text evidence="1">Belongs to the cytochrome P450 family.</text>
</comment>
<dbReference type="GO" id="GO:0020037">
    <property type="term" value="F:heme binding"/>
    <property type="evidence" value="ECO:0007669"/>
    <property type="project" value="InterPro"/>
</dbReference>
<dbReference type="EMBL" id="FN653041">
    <property type="protein sequence ID" value="CBY09482.1"/>
    <property type="molecule type" value="Genomic_DNA"/>
</dbReference>
<dbReference type="GO" id="GO:0004497">
    <property type="term" value="F:monooxygenase activity"/>
    <property type="evidence" value="ECO:0007669"/>
    <property type="project" value="InterPro"/>
</dbReference>
<sequence>MLFLLLNTLAALVIFRILVLFVKNNVFHPLPVHAYPLRKDKNFALIKKSVGKGTLPKAFRPASFPLSTWTGGVILGDYDLIKDAFSRKELSNRLFSEKLSKDMHRLLKELRIGEMVERILGPEDTLAKNGLGDSMGMGDGYYDETHRNLRVHWHDTIKRLVGRNTISEIIQHSTAQVNRYLAREDNEEGIDPREIFMNGTMNVVTGFSLGILYEFDDPDFKNVAKYVSVFFENMRNMYVNKIIVDILPLWVTQNWLYQLIVKKPLAQTVDTVSPFTEYILTKVKEHRATLDFANPKDFLDVLLIAAEKDSKLGAFTITSSIVALYLGASDTLS</sequence>
<dbReference type="InterPro" id="IPR050182">
    <property type="entry name" value="Cytochrome_P450_fam2"/>
</dbReference>
<protein>
    <recommendedName>
        <fullName evidence="6">Cytochrome P450</fullName>
    </recommendedName>
</protein>
<dbReference type="GO" id="GO:0016705">
    <property type="term" value="F:oxidoreductase activity, acting on paired donors, with incorporation or reduction of molecular oxygen"/>
    <property type="evidence" value="ECO:0007669"/>
    <property type="project" value="InterPro"/>
</dbReference>
<dbReference type="OrthoDB" id="1103324at2759"/>
<proteinExistence type="inferred from homology"/>
<dbReference type="SUPFAM" id="SSF48264">
    <property type="entry name" value="Cytochrome P450"/>
    <property type="match status" value="1"/>
</dbReference>
<keyword evidence="5" id="KW-1185">Reference proteome</keyword>
<dbReference type="FunCoup" id="E4XE79">
    <property type="interactions" value="6"/>
</dbReference>
<evidence type="ECO:0000256" key="3">
    <source>
        <dbReference type="ARBA" id="ARBA00023004"/>
    </source>
</evidence>
<evidence type="ECO:0000256" key="2">
    <source>
        <dbReference type="ARBA" id="ARBA00022723"/>
    </source>
</evidence>
<keyword evidence="2" id="KW-0479">Metal-binding</keyword>
<evidence type="ECO:0008006" key="6">
    <source>
        <dbReference type="Google" id="ProtNLM"/>
    </source>
</evidence>
<dbReference type="Proteomes" id="UP000001307">
    <property type="component" value="Unassembled WGS sequence"/>
</dbReference>
<reference evidence="4" key="1">
    <citation type="journal article" date="2010" name="Science">
        <title>Plasticity of animal genome architecture unmasked by rapid evolution of a pelagic tunicate.</title>
        <authorList>
            <person name="Denoeud F."/>
            <person name="Henriet S."/>
            <person name="Mungpakdee S."/>
            <person name="Aury J.M."/>
            <person name="Da Silva C."/>
            <person name="Brinkmann H."/>
            <person name="Mikhaleva J."/>
            <person name="Olsen L.C."/>
            <person name="Jubin C."/>
            <person name="Canestro C."/>
            <person name="Bouquet J.M."/>
            <person name="Danks G."/>
            <person name="Poulain J."/>
            <person name="Campsteijn C."/>
            <person name="Adamski M."/>
            <person name="Cross I."/>
            <person name="Yadetie F."/>
            <person name="Muffato M."/>
            <person name="Louis A."/>
            <person name="Butcher S."/>
            <person name="Tsagkogeorga G."/>
            <person name="Konrad A."/>
            <person name="Singh S."/>
            <person name="Jensen M.F."/>
            <person name="Cong E.H."/>
            <person name="Eikeseth-Otteraa H."/>
            <person name="Noel B."/>
            <person name="Anthouard V."/>
            <person name="Porcel B.M."/>
            <person name="Kachouri-Lafond R."/>
            <person name="Nishino A."/>
            <person name="Ugolini M."/>
            <person name="Chourrout P."/>
            <person name="Nishida H."/>
            <person name="Aasland R."/>
            <person name="Huzurbazar S."/>
            <person name="Westhof E."/>
            <person name="Delsuc F."/>
            <person name="Lehrach H."/>
            <person name="Reinhardt R."/>
            <person name="Weissenbach J."/>
            <person name="Roy S.W."/>
            <person name="Artiguenave F."/>
            <person name="Postlethwait J.H."/>
            <person name="Manak J.R."/>
            <person name="Thompson E.M."/>
            <person name="Jaillon O."/>
            <person name="Du Pasquier L."/>
            <person name="Boudinot P."/>
            <person name="Liberles D.A."/>
            <person name="Volff J.N."/>
            <person name="Philippe H."/>
            <person name="Lenhard B."/>
            <person name="Roest Crollius H."/>
            <person name="Wincker P."/>
            <person name="Chourrout D."/>
        </authorList>
    </citation>
    <scope>NUCLEOTIDE SEQUENCE [LARGE SCALE GENOMIC DNA]</scope>
</reference>
<dbReference type="InterPro" id="IPR001128">
    <property type="entry name" value="Cyt_P450"/>
</dbReference>
<dbReference type="AlphaFoldDB" id="E4XE79"/>
<dbReference type="GO" id="GO:0005506">
    <property type="term" value="F:iron ion binding"/>
    <property type="evidence" value="ECO:0007669"/>
    <property type="project" value="InterPro"/>
</dbReference>